<dbReference type="Proteomes" id="UP000276437">
    <property type="component" value="Chromosome"/>
</dbReference>
<accession>A0A348AN84</accession>
<dbReference type="Pfam" id="PF02357">
    <property type="entry name" value="NusG"/>
    <property type="match status" value="1"/>
</dbReference>
<dbReference type="RefSeq" id="WP_324332181.1">
    <property type="nucleotide sequence ID" value="NZ_DAINIT010000002.1"/>
</dbReference>
<organism evidence="3 4">
    <name type="scientific">Methylomusa anaerophila</name>
    <dbReference type="NCBI Taxonomy" id="1930071"/>
    <lineage>
        <taxon>Bacteria</taxon>
        <taxon>Bacillati</taxon>
        <taxon>Bacillota</taxon>
        <taxon>Negativicutes</taxon>
        <taxon>Selenomonadales</taxon>
        <taxon>Sporomusaceae</taxon>
        <taxon>Methylomusa</taxon>
    </lineage>
</organism>
<dbReference type="KEGG" id="mana:MAMMFC1_03227"/>
<reference evidence="3 4" key="1">
    <citation type="journal article" date="2018" name="Int. J. Syst. Evol. Microbiol.">
        <title>Methylomusa anaerophila gen. nov., sp. nov., an anaerobic methanol-utilizing bacterium isolated from a microbial fuel cell.</title>
        <authorList>
            <person name="Amano N."/>
            <person name="Yamamuro A."/>
            <person name="Miyahara M."/>
            <person name="Kouzuma A."/>
            <person name="Abe T."/>
            <person name="Watanabe K."/>
        </authorList>
    </citation>
    <scope>NUCLEOTIDE SEQUENCE [LARGE SCALE GENOMIC DNA]</scope>
    <source>
        <strain evidence="3 4">MMFC1</strain>
    </source>
</reference>
<dbReference type="AlphaFoldDB" id="A0A348AN84"/>
<keyword evidence="1" id="KW-0804">Transcription</keyword>
<dbReference type="Gene3D" id="3.30.70.940">
    <property type="entry name" value="NusG, N-terminal domain"/>
    <property type="match status" value="1"/>
</dbReference>
<evidence type="ECO:0000256" key="1">
    <source>
        <dbReference type="ARBA" id="ARBA00023163"/>
    </source>
</evidence>
<evidence type="ECO:0000259" key="2">
    <source>
        <dbReference type="Pfam" id="PF02357"/>
    </source>
</evidence>
<dbReference type="SUPFAM" id="SSF82679">
    <property type="entry name" value="N-utilization substance G protein NusG, N-terminal domain"/>
    <property type="match status" value="1"/>
</dbReference>
<evidence type="ECO:0000313" key="3">
    <source>
        <dbReference type="EMBL" id="BBB92532.1"/>
    </source>
</evidence>
<gene>
    <name evidence="3" type="primary">rfaH_1</name>
    <name evidence="3" type="ORF">MAMMFC1_03227</name>
</gene>
<proteinExistence type="predicted"/>
<dbReference type="InterPro" id="IPR036735">
    <property type="entry name" value="NGN_dom_sf"/>
</dbReference>
<dbReference type="GO" id="GO:0006354">
    <property type="term" value="P:DNA-templated transcription elongation"/>
    <property type="evidence" value="ECO:0007669"/>
    <property type="project" value="InterPro"/>
</dbReference>
<evidence type="ECO:0000313" key="4">
    <source>
        <dbReference type="Proteomes" id="UP000276437"/>
    </source>
</evidence>
<sequence length="188" mass="21914">MGDWYVLRTISSKEETAAAFYRKIFPDYDIIYPKRRICWRKCGNLINIIRPLFEGYLFVSTDNNKIHDFDNLLHKLRFNVGWLVYTAGALMPIFDEEKKMIQMLMGTEGIVEVSEIEKVQNRFSVVTGPLMGFEAMIKKFSAKNRRITVEIPILTENKRIELGGIWKNANNINRHIKPHLDSSLSNNE</sequence>
<dbReference type="InterPro" id="IPR006645">
    <property type="entry name" value="NGN-like_dom"/>
</dbReference>
<protein>
    <submittedName>
        <fullName evidence="3">Transcription antitermination protein RfaH</fullName>
    </submittedName>
</protein>
<name>A0A348AN84_9FIRM</name>
<keyword evidence="4" id="KW-1185">Reference proteome</keyword>
<dbReference type="EMBL" id="AP018449">
    <property type="protein sequence ID" value="BBB92532.1"/>
    <property type="molecule type" value="Genomic_DNA"/>
</dbReference>
<feature type="domain" description="NusG-like N-terminal" evidence="2">
    <location>
        <begin position="3"/>
        <end position="98"/>
    </location>
</feature>